<gene>
    <name evidence="2" type="ORF">SHELI_v1c02990</name>
</gene>
<keyword evidence="1" id="KW-0472">Membrane</keyword>
<evidence type="ECO:0000313" key="2">
    <source>
        <dbReference type="EMBL" id="AOG60254.1"/>
    </source>
</evidence>
<dbReference type="EMBL" id="CP017015">
    <property type="protein sequence ID" value="AOG60254.1"/>
    <property type="molecule type" value="Genomic_DNA"/>
</dbReference>
<feature type="transmembrane region" description="Helical" evidence="1">
    <location>
        <begin position="54"/>
        <end position="73"/>
    </location>
</feature>
<dbReference type="STRING" id="216938.SHELI_v1c02990"/>
<dbReference type="RefSeq" id="WP_069116043.1">
    <property type="nucleotide sequence ID" value="NZ_CP017015.1"/>
</dbReference>
<keyword evidence="1" id="KW-1133">Transmembrane helix</keyword>
<dbReference type="KEGG" id="shj:SHELI_v1c02990"/>
<sequence length="129" mass="15331">MTMIFIYCLSVIHILSVYFIIKHFNEKELYKSDEENRELKKRHIESVLWNKKGLFWLSIISLVYLAFFIFTIIRGLTNGDSLEIYYKKNLSSLLFMILILFSDSTALSWYLLIGSNVYLDDNNLVRNNE</sequence>
<proteinExistence type="predicted"/>
<evidence type="ECO:0000256" key="1">
    <source>
        <dbReference type="SAM" id="Phobius"/>
    </source>
</evidence>
<name>A0A1B3SJZ4_9MOLU</name>
<dbReference type="Proteomes" id="UP000094378">
    <property type="component" value="Chromosome"/>
</dbReference>
<feature type="transmembrane region" description="Helical" evidence="1">
    <location>
        <begin position="93"/>
        <end position="113"/>
    </location>
</feature>
<evidence type="ECO:0000313" key="3">
    <source>
        <dbReference type="Proteomes" id="UP000094378"/>
    </source>
</evidence>
<accession>A0A1B3SJZ4</accession>
<dbReference type="AlphaFoldDB" id="A0A1B3SJZ4"/>
<organism evidence="2 3">
    <name type="scientific">Spiroplasma helicoides</name>
    <dbReference type="NCBI Taxonomy" id="216938"/>
    <lineage>
        <taxon>Bacteria</taxon>
        <taxon>Bacillati</taxon>
        <taxon>Mycoplasmatota</taxon>
        <taxon>Mollicutes</taxon>
        <taxon>Entomoplasmatales</taxon>
        <taxon>Spiroplasmataceae</taxon>
        <taxon>Spiroplasma</taxon>
    </lineage>
</organism>
<keyword evidence="1" id="KW-0812">Transmembrane</keyword>
<reference evidence="2 3" key="1">
    <citation type="submission" date="2016-08" db="EMBL/GenBank/DDBJ databases">
        <title>Complete genome sequence of Spiroplasma helicoides TABS-2 (DSM 22551).</title>
        <authorList>
            <person name="Shen W.-Y."/>
            <person name="Lo W.-S."/>
            <person name="Lai Y.-C."/>
            <person name="Kuo C.-H."/>
        </authorList>
    </citation>
    <scope>NUCLEOTIDE SEQUENCE [LARGE SCALE GENOMIC DNA]</scope>
    <source>
        <strain evidence="2 3">TABS-2</strain>
    </source>
</reference>
<protein>
    <submittedName>
        <fullName evidence="2">Uncharacterized protein</fullName>
    </submittedName>
</protein>
<keyword evidence="3" id="KW-1185">Reference proteome</keyword>
<feature type="transmembrane region" description="Helical" evidence="1">
    <location>
        <begin position="5"/>
        <end position="21"/>
    </location>
</feature>